<dbReference type="RefSeq" id="WP_245135374.1">
    <property type="nucleotide sequence ID" value="NZ_CP128477.1"/>
</dbReference>
<feature type="region of interest" description="Disordered" evidence="1">
    <location>
        <begin position="402"/>
        <end position="438"/>
    </location>
</feature>
<evidence type="ECO:0000256" key="1">
    <source>
        <dbReference type="SAM" id="MobiDB-lite"/>
    </source>
</evidence>
<comment type="caution">
    <text evidence="2">The sequence shown here is derived from an EMBL/GenBank/DDBJ whole genome shotgun (WGS) entry which is preliminary data.</text>
</comment>
<keyword evidence="2" id="KW-0614">Plasmid</keyword>
<dbReference type="Proteomes" id="UP001522662">
    <property type="component" value="Unassembled WGS sequence"/>
</dbReference>
<evidence type="ECO:0000313" key="2">
    <source>
        <dbReference type="EMBL" id="MCJ8237800.1"/>
    </source>
</evidence>
<dbReference type="EMBL" id="JALAYX010000001">
    <property type="protein sequence ID" value="MCJ8237800.1"/>
    <property type="molecule type" value="Genomic_DNA"/>
</dbReference>
<protein>
    <recommendedName>
        <fullName evidence="4">PIN domain-containing protein</fullName>
    </recommendedName>
</protein>
<sequence>MNGHALKAPREAERILGQLFKIGSSCEVLVKEDKAFLNDGWLNLGKVNLYPENRHDDSAILDGLRRGAFEWSLPSVEQVETSLVELLGIDDKTKASAKLRRIIDSIAAIGVRAGLVYPHFDPQSLEMMPFRRSTTVVADTSGAIQGALDFVARHLHPAARIKVPAIVQMEIVNFADRFLSCRRATKVRRPDLLIDHLRSQGGQRVLLRLELSADTEVERTFLLGDPLRSAFQKDSDPELSELNLSVEIKGYADRLILEAARQHQAQANFGHKVQLLTSDQGLARMALAEGIAPLYFSSVVGADFLGRCVTGVTLSPFSGSLREISLASVLWEFATAFGCIRLMSEDGEHSIEISAFGEALSWSPYQSHGDLLWCTNTEFSVPVPREDVQSIEDVHNGGVAVDANGSEGLKPRPETSKDAASTNGADHPTKKQSERGSAQALSVFRPNVQKLFQLVDALDDRQDLKVDEVLGVIGAKSIDEYRRFLASGALITVENGRLCAAPALRDVAIALRTQDMSTLRAGLKCVPSYRALSDAISSTAVGTPVNLDAFKRGMTTYTVLAECTLLGASIHGKGLFPTPNEPSPKEFAQIARDRFKELDNGYGLIATGAWLERLAERDGIHPEIARRLLEDASAKGLLTRTTEGSTIETSFDDHVVHVLRQKSGKTIVEPVGLYRGDYLIPDKSSVSLRIEVQQR</sequence>
<dbReference type="SUPFAM" id="SSF88723">
    <property type="entry name" value="PIN domain-like"/>
    <property type="match status" value="1"/>
</dbReference>
<accession>A0ABT0CXD0</accession>
<gene>
    <name evidence="2" type="ORF">MKJ03_05635</name>
</gene>
<evidence type="ECO:0008006" key="4">
    <source>
        <dbReference type="Google" id="ProtNLM"/>
    </source>
</evidence>
<organism evidence="2 3">
    <name type="scientific">Peteryoungia algae</name>
    <dbReference type="NCBI Taxonomy" id="2919917"/>
    <lineage>
        <taxon>Bacteria</taxon>
        <taxon>Pseudomonadati</taxon>
        <taxon>Pseudomonadota</taxon>
        <taxon>Alphaproteobacteria</taxon>
        <taxon>Hyphomicrobiales</taxon>
        <taxon>Rhizobiaceae</taxon>
        <taxon>Peteryoungia</taxon>
    </lineage>
</organism>
<name>A0ABT0CXD0_9HYPH</name>
<keyword evidence="3" id="KW-1185">Reference proteome</keyword>
<reference evidence="2 3" key="1">
    <citation type="submission" date="2022-03" db="EMBL/GenBank/DDBJ databases">
        <title>Rhizobium SSM4.3 sp. nov., isolated from Sediment (Gouqi Island).</title>
        <authorList>
            <person name="Chen G."/>
        </authorList>
    </citation>
    <scope>NUCLEOTIDE SEQUENCE [LARGE SCALE GENOMIC DNA]</scope>
    <source>
        <strain evidence="2 3">SSM4.3</strain>
        <plasmid evidence="2">unnamed</plasmid>
    </source>
</reference>
<proteinExistence type="predicted"/>
<evidence type="ECO:0000313" key="3">
    <source>
        <dbReference type="Proteomes" id="UP001522662"/>
    </source>
</evidence>
<dbReference type="InterPro" id="IPR029060">
    <property type="entry name" value="PIN-like_dom_sf"/>
</dbReference>
<geneLocation type="plasmid" evidence="2">
    <name>unnamed</name>
</geneLocation>